<dbReference type="RefSeq" id="WP_165239845.1">
    <property type="nucleotide sequence ID" value="NZ_JAAKZV010000100.1"/>
</dbReference>
<dbReference type="InterPro" id="IPR011251">
    <property type="entry name" value="Luciferase-like_dom"/>
</dbReference>
<keyword evidence="4" id="KW-1185">Reference proteome</keyword>
<protein>
    <submittedName>
        <fullName evidence="3">TIGR03620 family F420-dependent LLM class oxidoreductase</fullName>
    </submittedName>
</protein>
<feature type="compositionally biased region" description="Pro residues" evidence="1">
    <location>
        <begin position="1"/>
        <end position="10"/>
    </location>
</feature>
<feature type="domain" description="Luciferase-like" evidence="2">
    <location>
        <begin position="42"/>
        <end position="279"/>
    </location>
</feature>
<dbReference type="EMBL" id="JAAKZV010000100">
    <property type="protein sequence ID" value="NGN66531.1"/>
    <property type="molecule type" value="Genomic_DNA"/>
</dbReference>
<name>A0A6G4U5Q3_9ACTN</name>
<dbReference type="InterPro" id="IPR050766">
    <property type="entry name" value="Bact_Lucif_Oxidored"/>
</dbReference>
<dbReference type="NCBIfam" id="TIGR03620">
    <property type="entry name" value="F420_MSMEG_4141"/>
    <property type="match status" value="1"/>
</dbReference>
<evidence type="ECO:0000313" key="3">
    <source>
        <dbReference type="EMBL" id="NGN66531.1"/>
    </source>
</evidence>
<dbReference type="SUPFAM" id="SSF51679">
    <property type="entry name" value="Bacterial luciferase-like"/>
    <property type="match status" value="1"/>
</dbReference>
<organism evidence="3 4">
    <name type="scientific">Streptomyces coryli</name>
    <dbReference type="NCBI Taxonomy" id="1128680"/>
    <lineage>
        <taxon>Bacteria</taxon>
        <taxon>Bacillati</taxon>
        <taxon>Actinomycetota</taxon>
        <taxon>Actinomycetes</taxon>
        <taxon>Kitasatosporales</taxon>
        <taxon>Streptomycetaceae</taxon>
        <taxon>Streptomyces</taxon>
    </lineage>
</organism>
<evidence type="ECO:0000256" key="1">
    <source>
        <dbReference type="SAM" id="MobiDB-lite"/>
    </source>
</evidence>
<sequence>MTTPQQPPPTTSTSTSPSPTPAARYGRVGIWSGVLRSDDESRRGEITEAAAELDELGYGTLWLGGNPGVEHAARVLAATKRVRVATGILSIWQHEAAAVAAQTAEVNAAHDGRFTLGLGVSHAVLADQYRRPYSAMVAYLDALDAAAPSVPPTDRVLAALGPRMLKLSRDRAAGAHPYLVTPEHTATARTTLGPDRLLAPELKVVLDPDLPRARETARGYLVHYLALPNYTASLTRLGFTDADYADGGSDRLIDATFALGSAEAIRARADEFFAAGADHLAVQVVTAHTGEDLPREEWRTLASALPLTSS</sequence>
<reference evidence="3 4" key="1">
    <citation type="submission" date="2020-02" db="EMBL/GenBank/DDBJ databases">
        <title>Whole-genome analyses of novel actinobacteria.</title>
        <authorList>
            <person name="Sahin N."/>
        </authorList>
    </citation>
    <scope>NUCLEOTIDE SEQUENCE [LARGE SCALE GENOMIC DNA]</scope>
    <source>
        <strain evidence="3 4">A7024</strain>
    </source>
</reference>
<dbReference type="PANTHER" id="PTHR30137:SF18">
    <property type="entry name" value="CONSERVED PROTEIN"/>
    <property type="match status" value="1"/>
</dbReference>
<dbReference type="InterPro" id="IPR019922">
    <property type="entry name" value="Lucif-like_OxRdatse_MSMEG_4141"/>
</dbReference>
<comment type="caution">
    <text evidence="3">The sequence shown here is derived from an EMBL/GenBank/DDBJ whole genome shotgun (WGS) entry which is preliminary data.</text>
</comment>
<dbReference type="InterPro" id="IPR036661">
    <property type="entry name" value="Luciferase-like_sf"/>
</dbReference>
<dbReference type="Pfam" id="PF00296">
    <property type="entry name" value="Bac_luciferase"/>
    <property type="match status" value="1"/>
</dbReference>
<dbReference type="AlphaFoldDB" id="A0A6G4U5Q3"/>
<evidence type="ECO:0000313" key="4">
    <source>
        <dbReference type="Proteomes" id="UP000481583"/>
    </source>
</evidence>
<dbReference type="Gene3D" id="3.20.20.30">
    <property type="entry name" value="Luciferase-like domain"/>
    <property type="match status" value="1"/>
</dbReference>
<proteinExistence type="predicted"/>
<gene>
    <name evidence="3" type="ORF">G5C51_21835</name>
</gene>
<dbReference type="GO" id="GO:0016705">
    <property type="term" value="F:oxidoreductase activity, acting on paired donors, with incorporation or reduction of molecular oxygen"/>
    <property type="evidence" value="ECO:0007669"/>
    <property type="project" value="InterPro"/>
</dbReference>
<accession>A0A6G4U5Q3</accession>
<evidence type="ECO:0000259" key="2">
    <source>
        <dbReference type="Pfam" id="PF00296"/>
    </source>
</evidence>
<dbReference type="GO" id="GO:0005829">
    <property type="term" value="C:cytosol"/>
    <property type="evidence" value="ECO:0007669"/>
    <property type="project" value="TreeGrafter"/>
</dbReference>
<feature type="region of interest" description="Disordered" evidence="1">
    <location>
        <begin position="1"/>
        <end position="23"/>
    </location>
</feature>
<dbReference type="PANTHER" id="PTHR30137">
    <property type="entry name" value="LUCIFERASE-LIKE MONOOXYGENASE"/>
    <property type="match status" value="1"/>
</dbReference>
<dbReference type="Proteomes" id="UP000481583">
    <property type="component" value="Unassembled WGS sequence"/>
</dbReference>